<dbReference type="EMBL" id="JACXVP010000001">
    <property type="protein sequence ID" value="KAG5631582.1"/>
    <property type="molecule type" value="Genomic_DNA"/>
</dbReference>
<protein>
    <recommendedName>
        <fullName evidence="1">Putative plant transposon protein domain-containing protein</fullName>
    </recommendedName>
</protein>
<accession>A0A9J6B4A4</accession>
<dbReference type="PANTHER" id="PTHR33180:SF31">
    <property type="entry name" value="POLYPROTEIN PROTEIN"/>
    <property type="match status" value="1"/>
</dbReference>
<dbReference type="AlphaFoldDB" id="A0A9J6B4A4"/>
<organism evidence="2 3">
    <name type="scientific">Solanum commersonii</name>
    <name type="common">Commerson's wild potato</name>
    <name type="synonym">Commerson's nightshade</name>
    <dbReference type="NCBI Taxonomy" id="4109"/>
    <lineage>
        <taxon>Eukaryota</taxon>
        <taxon>Viridiplantae</taxon>
        <taxon>Streptophyta</taxon>
        <taxon>Embryophyta</taxon>
        <taxon>Tracheophyta</taxon>
        <taxon>Spermatophyta</taxon>
        <taxon>Magnoliopsida</taxon>
        <taxon>eudicotyledons</taxon>
        <taxon>Gunneridae</taxon>
        <taxon>Pentapetalae</taxon>
        <taxon>asterids</taxon>
        <taxon>lamiids</taxon>
        <taxon>Solanales</taxon>
        <taxon>Solanaceae</taxon>
        <taxon>Solanoideae</taxon>
        <taxon>Solaneae</taxon>
        <taxon>Solanum</taxon>
    </lineage>
</organism>
<comment type="caution">
    <text evidence="2">The sequence shown here is derived from an EMBL/GenBank/DDBJ whole genome shotgun (WGS) entry which is preliminary data.</text>
</comment>
<dbReference type="OrthoDB" id="1306244at2759"/>
<keyword evidence="3" id="KW-1185">Reference proteome</keyword>
<name>A0A9J6B4A4_SOLCO</name>
<evidence type="ECO:0000259" key="1">
    <source>
        <dbReference type="Pfam" id="PF20167"/>
    </source>
</evidence>
<feature type="domain" description="Putative plant transposon protein" evidence="1">
    <location>
        <begin position="1"/>
        <end position="56"/>
    </location>
</feature>
<reference evidence="2 3" key="1">
    <citation type="submission" date="2020-09" db="EMBL/GenBank/DDBJ databases">
        <title>De no assembly of potato wild relative species, Solanum commersonii.</title>
        <authorList>
            <person name="Cho K."/>
        </authorList>
    </citation>
    <scope>NUCLEOTIDE SEQUENCE [LARGE SCALE GENOMIC DNA]</scope>
    <source>
        <strain evidence="2">LZ3.2</strain>
        <tissue evidence="2">Leaf</tissue>
    </source>
</reference>
<dbReference type="Pfam" id="PF20167">
    <property type="entry name" value="Transposase_32"/>
    <property type="match status" value="1"/>
</dbReference>
<gene>
    <name evidence="2" type="ORF">H5410_003299</name>
</gene>
<dbReference type="Proteomes" id="UP000824120">
    <property type="component" value="Chromosome 1"/>
</dbReference>
<dbReference type="PANTHER" id="PTHR33180">
    <property type="entry name" value="PHOTOSYSTEM II CP43 REACTION CENTER PROTEIN"/>
    <property type="match status" value="1"/>
</dbReference>
<evidence type="ECO:0000313" key="3">
    <source>
        <dbReference type="Proteomes" id="UP000824120"/>
    </source>
</evidence>
<sequence length="70" mass="7845">MNIASGFWFGFINSTNMPSQNESILHHPKAASLGSIMPRRWINLGLLTSQEMAHESEAETYLSTITILDH</sequence>
<evidence type="ECO:0000313" key="2">
    <source>
        <dbReference type="EMBL" id="KAG5631582.1"/>
    </source>
</evidence>
<proteinExistence type="predicted"/>
<dbReference type="InterPro" id="IPR046796">
    <property type="entry name" value="Transposase_32_dom"/>
</dbReference>